<evidence type="ECO:0000313" key="5">
    <source>
        <dbReference type="Proteomes" id="UP001610334"/>
    </source>
</evidence>
<dbReference type="InterPro" id="IPR029058">
    <property type="entry name" value="AB_hydrolase_fold"/>
</dbReference>
<dbReference type="PRINTS" id="PR00111">
    <property type="entry name" value="ABHYDROLASE"/>
</dbReference>
<proteinExistence type="predicted"/>
<accession>A0ABR4H0J9</accession>
<organism evidence="4 5">
    <name type="scientific">Aspergillus granulosus</name>
    <dbReference type="NCBI Taxonomy" id="176169"/>
    <lineage>
        <taxon>Eukaryota</taxon>
        <taxon>Fungi</taxon>
        <taxon>Dikarya</taxon>
        <taxon>Ascomycota</taxon>
        <taxon>Pezizomycotina</taxon>
        <taxon>Eurotiomycetes</taxon>
        <taxon>Eurotiomycetidae</taxon>
        <taxon>Eurotiales</taxon>
        <taxon>Aspergillaceae</taxon>
        <taxon>Aspergillus</taxon>
        <taxon>Aspergillus subgen. Nidulantes</taxon>
    </lineage>
</organism>
<feature type="domain" description="Peptidase S9 prolyl oligopeptidase catalytic" evidence="2">
    <location>
        <begin position="240"/>
        <end position="298"/>
    </location>
</feature>
<name>A0ABR4H0J9_9EURO</name>
<reference evidence="4 5" key="1">
    <citation type="submission" date="2024-07" db="EMBL/GenBank/DDBJ databases">
        <title>Section-level genome sequencing and comparative genomics of Aspergillus sections Usti and Cavernicolus.</title>
        <authorList>
            <consortium name="Lawrence Berkeley National Laboratory"/>
            <person name="Nybo J.L."/>
            <person name="Vesth T.C."/>
            <person name="Theobald S."/>
            <person name="Frisvad J.C."/>
            <person name="Larsen T.O."/>
            <person name="Kjaerboelling I."/>
            <person name="Rothschild-Mancinelli K."/>
            <person name="Lyhne E.K."/>
            <person name="Kogle M.E."/>
            <person name="Barry K."/>
            <person name="Clum A."/>
            <person name="Na H."/>
            <person name="Ledsgaard L."/>
            <person name="Lin J."/>
            <person name="Lipzen A."/>
            <person name="Kuo A."/>
            <person name="Riley R."/>
            <person name="Mondo S."/>
            <person name="Labutti K."/>
            <person name="Haridas S."/>
            <person name="Pangalinan J."/>
            <person name="Salamov A.A."/>
            <person name="Simmons B.A."/>
            <person name="Magnuson J.K."/>
            <person name="Chen J."/>
            <person name="Drula E."/>
            <person name="Henrissat B."/>
            <person name="Wiebenga A."/>
            <person name="Lubbers R.J."/>
            <person name="Gomes A.C."/>
            <person name="Makela M.R."/>
            <person name="Stajich J."/>
            <person name="Grigoriev I.V."/>
            <person name="Mortensen U.H."/>
            <person name="De Vries R.P."/>
            <person name="Baker S.E."/>
            <person name="Andersen M.R."/>
        </authorList>
    </citation>
    <scope>NUCLEOTIDE SEQUENCE [LARGE SCALE GENOMIC DNA]</scope>
    <source>
        <strain evidence="4 5">CBS 588.65</strain>
    </source>
</reference>
<dbReference type="Pfam" id="PF00326">
    <property type="entry name" value="Peptidase_S9"/>
    <property type="match status" value="1"/>
</dbReference>
<sequence length="323" mass="35947">MPPSPLTTIYKEVNSSRISVDIYLPPQNASSDHKYPVLINIHGGAFMLGHSRMVSMPQIDDCLDRGWIIAVPNHRLCPGVDLLNGPVQDMRDLLAWIYAGHLETFLGEQAEESKYQVDLDRVMAFGTSSGGFLALALGYDVPRAPAAILDFYGAVHFTHPFWRQPLPHVKANLPPNGFDPAFLRKVYDEYPIPTTSGISLEGQQSNRPDFSRPRDAFALTQIANGTVLDAIFPATAGQLEDIDPVARVTSEFPPTFIVHGDSDRMVPVELSRRLFEVLKEKNVNCGMVEVEGEDHTFALGMEVGGRTWLTSRKGFEWLEEVIR</sequence>
<dbReference type="InterPro" id="IPR000073">
    <property type="entry name" value="AB_hydrolase_1"/>
</dbReference>
<feature type="domain" description="BD-FAE-like" evidence="3">
    <location>
        <begin position="21"/>
        <end position="139"/>
    </location>
</feature>
<dbReference type="SUPFAM" id="SSF53474">
    <property type="entry name" value="alpha/beta-Hydrolases"/>
    <property type="match status" value="1"/>
</dbReference>
<comment type="caution">
    <text evidence="4">The sequence shown here is derived from an EMBL/GenBank/DDBJ whole genome shotgun (WGS) entry which is preliminary data.</text>
</comment>
<evidence type="ECO:0000259" key="3">
    <source>
        <dbReference type="Pfam" id="PF20434"/>
    </source>
</evidence>
<dbReference type="Proteomes" id="UP001610334">
    <property type="component" value="Unassembled WGS sequence"/>
</dbReference>
<evidence type="ECO:0000256" key="1">
    <source>
        <dbReference type="ARBA" id="ARBA00022801"/>
    </source>
</evidence>
<dbReference type="InterPro" id="IPR050300">
    <property type="entry name" value="GDXG_lipolytic_enzyme"/>
</dbReference>
<protein>
    <submittedName>
        <fullName evidence="4">Alpha/Beta hydrolase protein</fullName>
    </submittedName>
</protein>
<gene>
    <name evidence="4" type="ORF">BJX63DRAFT_13605</name>
</gene>
<dbReference type="Gene3D" id="3.40.50.1820">
    <property type="entry name" value="alpha/beta hydrolase"/>
    <property type="match status" value="1"/>
</dbReference>
<dbReference type="PANTHER" id="PTHR48081:SF3">
    <property type="entry name" value="ALPHA_BETA HYDROLASE FOLD-3 DOMAIN-CONTAINING PROTEIN"/>
    <property type="match status" value="1"/>
</dbReference>
<keyword evidence="5" id="KW-1185">Reference proteome</keyword>
<dbReference type="GO" id="GO:0016787">
    <property type="term" value="F:hydrolase activity"/>
    <property type="evidence" value="ECO:0007669"/>
    <property type="project" value="UniProtKB-KW"/>
</dbReference>
<keyword evidence="1 4" id="KW-0378">Hydrolase</keyword>
<dbReference type="EMBL" id="JBFXLT010000100">
    <property type="protein sequence ID" value="KAL2808931.1"/>
    <property type="molecule type" value="Genomic_DNA"/>
</dbReference>
<dbReference type="PANTHER" id="PTHR48081">
    <property type="entry name" value="AB HYDROLASE SUPERFAMILY PROTEIN C4A8.06C"/>
    <property type="match status" value="1"/>
</dbReference>
<evidence type="ECO:0000259" key="2">
    <source>
        <dbReference type="Pfam" id="PF00326"/>
    </source>
</evidence>
<dbReference type="InterPro" id="IPR049492">
    <property type="entry name" value="BD-FAE-like_dom"/>
</dbReference>
<evidence type="ECO:0000313" key="4">
    <source>
        <dbReference type="EMBL" id="KAL2808931.1"/>
    </source>
</evidence>
<dbReference type="Pfam" id="PF20434">
    <property type="entry name" value="BD-FAE"/>
    <property type="match status" value="1"/>
</dbReference>
<dbReference type="InterPro" id="IPR001375">
    <property type="entry name" value="Peptidase_S9_cat"/>
</dbReference>